<reference evidence="2" key="1">
    <citation type="submission" date="2016-11" db="EMBL/GenBank/DDBJ databases">
        <authorList>
            <person name="Varghese N."/>
            <person name="Submissions S."/>
        </authorList>
    </citation>
    <scope>NUCLEOTIDE SEQUENCE [LARGE SCALE GENOMIC DNA]</scope>
    <source>
        <strain evidence="2">DSM 16990</strain>
    </source>
</reference>
<dbReference type="EMBL" id="FQUQ01000001">
    <property type="protein sequence ID" value="SHE85641.1"/>
    <property type="molecule type" value="Genomic_DNA"/>
</dbReference>
<proteinExistence type="predicted"/>
<protein>
    <submittedName>
        <fullName evidence="1">Uncharacterized protein</fullName>
    </submittedName>
</protein>
<dbReference type="AlphaFoldDB" id="A0A1M4WWH7"/>
<evidence type="ECO:0000313" key="1">
    <source>
        <dbReference type="EMBL" id="SHE85641.1"/>
    </source>
</evidence>
<evidence type="ECO:0000313" key="2">
    <source>
        <dbReference type="Proteomes" id="UP000184287"/>
    </source>
</evidence>
<gene>
    <name evidence="1" type="ORF">SAMN04488522_1011413</name>
</gene>
<name>A0A1M4WWH7_9SPHI</name>
<sequence length="58" mass="6848">MFSRIVEYAYRTQTIDDVLEDGTEMVIIKEYIEKLIEVIYLIDNTQSVIYIRNATTVN</sequence>
<organism evidence="1 2">
    <name type="scientific">Pedobacter caeni</name>
    <dbReference type="NCBI Taxonomy" id="288992"/>
    <lineage>
        <taxon>Bacteria</taxon>
        <taxon>Pseudomonadati</taxon>
        <taxon>Bacteroidota</taxon>
        <taxon>Sphingobacteriia</taxon>
        <taxon>Sphingobacteriales</taxon>
        <taxon>Sphingobacteriaceae</taxon>
        <taxon>Pedobacter</taxon>
    </lineage>
</organism>
<accession>A0A1M4WWH7</accession>
<keyword evidence="2" id="KW-1185">Reference proteome</keyword>
<dbReference type="Proteomes" id="UP000184287">
    <property type="component" value="Unassembled WGS sequence"/>
</dbReference>